<dbReference type="Proteomes" id="UP000293142">
    <property type="component" value="Unassembled WGS sequence"/>
</dbReference>
<gene>
    <name evidence="2" type="ORF">EYB31_19810</name>
</gene>
<dbReference type="RefSeq" id="WP_131015158.1">
    <property type="nucleotide sequence ID" value="NZ_SIRE01000014.1"/>
</dbReference>
<dbReference type="PROSITE" id="PS50853">
    <property type="entry name" value="FN3"/>
    <property type="match status" value="1"/>
</dbReference>
<feature type="domain" description="Fibronectin type-III" evidence="1">
    <location>
        <begin position="218"/>
        <end position="314"/>
    </location>
</feature>
<evidence type="ECO:0000259" key="1">
    <source>
        <dbReference type="PROSITE" id="PS50853"/>
    </source>
</evidence>
<dbReference type="InterPro" id="IPR013783">
    <property type="entry name" value="Ig-like_fold"/>
</dbReference>
<dbReference type="SMART" id="SM00060">
    <property type="entry name" value="FN3"/>
    <property type="match status" value="1"/>
</dbReference>
<dbReference type="EMBL" id="SIRE01000014">
    <property type="protein sequence ID" value="TBL76252.1"/>
    <property type="molecule type" value="Genomic_DNA"/>
</dbReference>
<proteinExistence type="predicted"/>
<dbReference type="InterPro" id="IPR003961">
    <property type="entry name" value="FN3_dom"/>
</dbReference>
<dbReference type="AlphaFoldDB" id="A0A4Q9DM11"/>
<dbReference type="CDD" id="cd00063">
    <property type="entry name" value="FN3"/>
    <property type="match status" value="1"/>
</dbReference>
<protein>
    <recommendedName>
        <fullName evidence="1">Fibronectin type-III domain-containing protein</fullName>
    </recommendedName>
</protein>
<organism evidence="2 3">
    <name type="scientific">Paenibacillus thalictri</name>
    <dbReference type="NCBI Taxonomy" id="2527873"/>
    <lineage>
        <taxon>Bacteria</taxon>
        <taxon>Bacillati</taxon>
        <taxon>Bacillota</taxon>
        <taxon>Bacilli</taxon>
        <taxon>Bacillales</taxon>
        <taxon>Paenibacillaceae</taxon>
        <taxon>Paenibacillus</taxon>
    </lineage>
</organism>
<evidence type="ECO:0000313" key="3">
    <source>
        <dbReference type="Proteomes" id="UP000293142"/>
    </source>
</evidence>
<accession>A0A4Q9DM11</accession>
<evidence type="ECO:0000313" key="2">
    <source>
        <dbReference type="EMBL" id="TBL76252.1"/>
    </source>
</evidence>
<reference evidence="2 3" key="1">
    <citation type="submission" date="2019-02" db="EMBL/GenBank/DDBJ databases">
        <title>Paenibacillus sp. nov., isolated from surface-sterilized tissue of Thalictrum simplex L.</title>
        <authorList>
            <person name="Tuo L."/>
        </authorList>
    </citation>
    <scope>NUCLEOTIDE SEQUENCE [LARGE SCALE GENOMIC DNA]</scope>
    <source>
        <strain evidence="2 3">N2SHLJ1</strain>
    </source>
</reference>
<comment type="caution">
    <text evidence="2">The sequence shown here is derived from an EMBL/GenBank/DDBJ whole genome shotgun (WGS) entry which is preliminary data.</text>
</comment>
<dbReference type="OrthoDB" id="1947745at2"/>
<dbReference type="Pfam" id="PF00041">
    <property type="entry name" value="fn3"/>
    <property type="match status" value="1"/>
</dbReference>
<name>A0A4Q9DM11_9BACL</name>
<sequence>MPAAPTVPDQPNLLAPTNGSYFRDVPITFSWTYFDIGGLPQTSFSIEISYNNFSSSVFSSGWINSSATSYTWSGYPYGGESHWFEGVTYWRITVMNSAYGASPVSAIGYFTVDSQAPTIGSITVEQRTNQPTQRMYIYGVADTGSGVDAVHAYILNLAGSAWAGPFLATSAGSGIWYYDFNLAYEGNGTHIVRFWVYDKSGNGMYIDSSIVYDTVPPYTSNIVVDSITAGTISIHWNPFNDPDPSSGGWKNAYITVTDSTGTVQLQVIPIVSSSTTYTVAGLSAGTTYRIAVQYQDNAGNVSAANWAVVTTNSVPFAPGFINIVSGEGYFINQRPQIKVRVLDPNGDTLVNTHIQISDVNTFASTIVDSYSASNPGWSSATAMSNTDIAYNPQVDLGTGIRYVRLQSYDGKDWGNWSYTFAFIIKAPDWIDTISDTATAVNKAWIDQLRTHINGIRAARGISPAVWTDTAISSSSGNTAGTSIKAIHVNELRNALKDLAYVTGISVSFTDDPIIATNGNTPGTARKGKHWNELRNAAVLF</sequence>
<dbReference type="Gene3D" id="2.60.40.10">
    <property type="entry name" value="Immunoglobulins"/>
    <property type="match status" value="2"/>
</dbReference>
<dbReference type="InterPro" id="IPR036116">
    <property type="entry name" value="FN3_sf"/>
</dbReference>
<keyword evidence="3" id="KW-1185">Reference proteome</keyword>
<dbReference type="SUPFAM" id="SSF49265">
    <property type="entry name" value="Fibronectin type III"/>
    <property type="match status" value="1"/>
</dbReference>